<dbReference type="Proteomes" id="UP000709336">
    <property type="component" value="Unassembled WGS sequence"/>
</dbReference>
<gene>
    <name evidence="1" type="ORF">HCJ96_03855</name>
</gene>
<evidence type="ECO:0000313" key="2">
    <source>
        <dbReference type="Proteomes" id="UP000709336"/>
    </source>
</evidence>
<dbReference type="SUPFAM" id="SSF53474">
    <property type="entry name" value="alpha/beta-Hydrolases"/>
    <property type="match status" value="1"/>
</dbReference>
<dbReference type="EMBL" id="JAATNW010000002">
    <property type="protein sequence ID" value="NMH59156.1"/>
    <property type="molecule type" value="Genomic_DNA"/>
</dbReference>
<dbReference type="InterPro" id="IPR029058">
    <property type="entry name" value="AB_hydrolase_fold"/>
</dbReference>
<sequence length="360" mass="42126">MPSIILIHGIGDHADSSFKTSFTNIFNYLHKEFYKNVPNLNEHCNVELINYDTIFDKILEKQRKSTQQGSITASDNKIFQSLLSYGETIREDNFFTKSALDAFIYNTFLARAVEAEAGEQFYKAYNSTVKNGNVDDCHVICHSLGTAVMHNLLHRLFDTMNKQENTPKYLSYPYNKIKSLTMLANVSRVFPHARDPYSSRVKPDLSNGMCKYFRNVYHEFDLVALFRKFNPTAIWDNDTLFNYVEIRFNEVVDLHRMAPDVFSEERQLWNIHSFEHYLACPDVHVGIMNDIFRKSEDRPKKNEIDKYTKHWHKLSLMGIWEELKQTKDSADFSDGIDDEAEKLKDIYSNFARFFNSDTTE</sequence>
<evidence type="ECO:0000313" key="1">
    <source>
        <dbReference type="EMBL" id="NMH59156.1"/>
    </source>
</evidence>
<evidence type="ECO:0008006" key="3">
    <source>
        <dbReference type="Google" id="ProtNLM"/>
    </source>
</evidence>
<comment type="caution">
    <text evidence="1">The sequence shown here is derived from an EMBL/GenBank/DDBJ whole genome shotgun (WGS) entry which is preliminary data.</text>
</comment>
<dbReference type="RefSeq" id="WP_169209725.1">
    <property type="nucleotide sequence ID" value="NZ_JAATNW010000002.1"/>
</dbReference>
<keyword evidence="2" id="KW-1185">Reference proteome</keyword>
<reference evidence="1 2" key="1">
    <citation type="submission" date="2020-03" db="EMBL/GenBank/DDBJ databases">
        <title>Alteromonas ponticola sp. nov., isolated from seawater.</title>
        <authorList>
            <person name="Yoon J.-H."/>
            <person name="Kim Y.-O."/>
        </authorList>
    </citation>
    <scope>NUCLEOTIDE SEQUENCE [LARGE SCALE GENOMIC DNA]</scope>
    <source>
        <strain evidence="1 2">MYP5</strain>
    </source>
</reference>
<accession>A0ABX1QZQ7</accession>
<name>A0ABX1QZQ7_9ALTE</name>
<protein>
    <recommendedName>
        <fullName evidence="3">Alpha/beta hydrolase</fullName>
    </recommendedName>
</protein>
<organism evidence="1 2">
    <name type="scientific">Alteromonas ponticola</name>
    <dbReference type="NCBI Taxonomy" id="2720613"/>
    <lineage>
        <taxon>Bacteria</taxon>
        <taxon>Pseudomonadati</taxon>
        <taxon>Pseudomonadota</taxon>
        <taxon>Gammaproteobacteria</taxon>
        <taxon>Alteromonadales</taxon>
        <taxon>Alteromonadaceae</taxon>
        <taxon>Alteromonas/Salinimonas group</taxon>
        <taxon>Alteromonas</taxon>
    </lineage>
</organism>
<proteinExistence type="predicted"/>